<dbReference type="EMBL" id="JBBNAG010000004">
    <property type="protein sequence ID" value="KAK9139777.1"/>
    <property type="molecule type" value="Genomic_DNA"/>
</dbReference>
<accession>A0AAP0PD69</accession>
<protein>
    <submittedName>
        <fullName evidence="1">Uncharacterized protein</fullName>
    </submittedName>
</protein>
<evidence type="ECO:0000313" key="2">
    <source>
        <dbReference type="Proteomes" id="UP001419268"/>
    </source>
</evidence>
<organism evidence="1 2">
    <name type="scientific">Stephania cephalantha</name>
    <dbReference type="NCBI Taxonomy" id="152367"/>
    <lineage>
        <taxon>Eukaryota</taxon>
        <taxon>Viridiplantae</taxon>
        <taxon>Streptophyta</taxon>
        <taxon>Embryophyta</taxon>
        <taxon>Tracheophyta</taxon>
        <taxon>Spermatophyta</taxon>
        <taxon>Magnoliopsida</taxon>
        <taxon>Ranunculales</taxon>
        <taxon>Menispermaceae</taxon>
        <taxon>Menispermoideae</taxon>
        <taxon>Cissampelideae</taxon>
        <taxon>Stephania</taxon>
    </lineage>
</organism>
<sequence>MDSQPSQQRIIRKSQSIVSVTETQWGLPKCGSSLLGTWATSTLLHDIAVLFTTPYLKDREKCGETSSTDASHAL</sequence>
<reference evidence="1 2" key="1">
    <citation type="submission" date="2024-01" db="EMBL/GenBank/DDBJ databases">
        <title>Genome assemblies of Stephania.</title>
        <authorList>
            <person name="Yang L."/>
        </authorList>
    </citation>
    <scope>NUCLEOTIDE SEQUENCE [LARGE SCALE GENOMIC DNA]</scope>
    <source>
        <strain evidence="1">JXDWG</strain>
        <tissue evidence="1">Leaf</tissue>
    </source>
</reference>
<gene>
    <name evidence="1" type="ORF">Scep_009458</name>
</gene>
<dbReference type="Proteomes" id="UP001419268">
    <property type="component" value="Unassembled WGS sequence"/>
</dbReference>
<name>A0AAP0PD69_9MAGN</name>
<proteinExistence type="predicted"/>
<comment type="caution">
    <text evidence="1">The sequence shown here is derived from an EMBL/GenBank/DDBJ whole genome shotgun (WGS) entry which is preliminary data.</text>
</comment>
<evidence type="ECO:0000313" key="1">
    <source>
        <dbReference type="EMBL" id="KAK9139777.1"/>
    </source>
</evidence>
<keyword evidence="2" id="KW-1185">Reference proteome</keyword>
<dbReference type="AlphaFoldDB" id="A0AAP0PD69"/>